<dbReference type="EMBL" id="CAJVCH010025978">
    <property type="protein sequence ID" value="CAG7699653.1"/>
    <property type="molecule type" value="Genomic_DNA"/>
</dbReference>
<dbReference type="InterPro" id="IPR011016">
    <property type="entry name" value="Znf_RING-CH"/>
</dbReference>
<keyword evidence="6" id="KW-0808">Transferase</keyword>
<proteinExistence type="predicted"/>
<evidence type="ECO:0000256" key="18">
    <source>
        <dbReference type="ARBA" id="ARBA00043185"/>
    </source>
</evidence>
<dbReference type="PANTHER" id="PTHR46283">
    <property type="entry name" value="E3 UBIQUITIN-PROTEIN LIGASE MARCH5"/>
    <property type="match status" value="1"/>
</dbReference>
<evidence type="ECO:0000256" key="15">
    <source>
        <dbReference type="ARBA" id="ARBA00023136"/>
    </source>
</evidence>
<sequence>MKSQPKLKKVGRRGSSFEFNHEQFPWSVPGEVSSSRSSDEVAIPPMILENAISELQNLISSPSSSRNAVTEADDETKRYCWVCFATDEDDLLAQWVQPCRCRGTTKWVHQACIQRWIDEKQKGNTAAKVSCPQCNTEYIIFYPRLGSLVIIMDSVDALISRVCPFVAAGIVVGSIYWTAVTYGAVTVMQVAGHKEGLSVMEQADPLVLLVGLPTIPVMLILGKMVRWEDQVLRFIRKHSWKIPLLRHILPSHSQPSIVGRVSQDLPALSDPVSATRILCGALLLPTVATVLGKVLFENVRSNFRRAILGGVAFITIKGVLRIYHKQQQYIRQSERKIVDFTEPPPQPENLASGDATPQHSYNNRGIIRPLPTSSSLNFSNPSNILAQASAANNSSSAGLSS</sequence>
<keyword evidence="9" id="KW-0863">Zinc-finger</keyword>
<dbReference type="EC" id="2.3.2.27" evidence="5"/>
<evidence type="ECO:0000256" key="2">
    <source>
        <dbReference type="ARBA" id="ARBA00004225"/>
    </source>
</evidence>
<comment type="subcellular location">
    <subcellularLocation>
        <location evidence="2">Mitochondrion membrane</location>
        <topology evidence="2">Multi-pass membrane protein</topology>
    </subcellularLocation>
    <subcellularLocation>
        <location evidence="3">Mitochondrion outer membrane</location>
    </subcellularLocation>
</comment>
<dbReference type="CDD" id="cd16701">
    <property type="entry name" value="RING_CH-C4HC3_MARCH5"/>
    <property type="match status" value="1"/>
</dbReference>
<evidence type="ECO:0000256" key="11">
    <source>
        <dbReference type="ARBA" id="ARBA00022787"/>
    </source>
</evidence>
<feature type="transmembrane region" description="Helical" evidence="21">
    <location>
        <begin position="277"/>
        <end position="296"/>
    </location>
</feature>
<keyword evidence="11" id="KW-1000">Mitochondrion outer membrane</keyword>
<keyword evidence="12" id="KW-0862">Zinc</keyword>
<comment type="caution">
    <text evidence="23">The sequence shown here is derived from an EMBL/GenBank/DDBJ whole genome shotgun (WGS) entry which is preliminary data.</text>
</comment>
<evidence type="ECO:0000256" key="5">
    <source>
        <dbReference type="ARBA" id="ARBA00012483"/>
    </source>
</evidence>
<dbReference type="PROSITE" id="PS51292">
    <property type="entry name" value="ZF_RING_CH"/>
    <property type="match status" value="1"/>
</dbReference>
<evidence type="ECO:0000256" key="16">
    <source>
        <dbReference type="ARBA" id="ARBA00040151"/>
    </source>
</evidence>
<evidence type="ECO:0000256" key="4">
    <source>
        <dbReference type="ARBA" id="ARBA00004906"/>
    </source>
</evidence>
<evidence type="ECO:0000256" key="6">
    <source>
        <dbReference type="ARBA" id="ARBA00022679"/>
    </source>
</evidence>
<dbReference type="SMART" id="SM00744">
    <property type="entry name" value="RINGv"/>
    <property type="match status" value="1"/>
</dbReference>
<keyword evidence="7 21" id="KW-0812">Transmembrane</keyword>
<keyword evidence="14" id="KW-0496">Mitochondrion</keyword>
<protein>
    <recommendedName>
        <fullName evidence="16">E3 ubiquitin-protein ligase MARCHF5</fullName>
        <ecNumber evidence="5">2.3.2.27</ecNumber>
    </recommendedName>
    <alternativeName>
        <fullName evidence="18">Membrane-associated RING finger protein 5</fullName>
    </alternativeName>
    <alternativeName>
        <fullName evidence="17">Membrane-associated RING-CH protein V</fullName>
    </alternativeName>
    <alternativeName>
        <fullName evidence="19">RING-type E3 ubiquitin transferase MARCHF5</fullName>
    </alternativeName>
</protein>
<keyword evidence="15 21" id="KW-0472">Membrane</keyword>
<feature type="transmembrane region" description="Helical" evidence="21">
    <location>
        <begin position="162"/>
        <end position="185"/>
    </location>
</feature>
<accession>A0A8J2J8B4</accession>
<evidence type="ECO:0000313" key="23">
    <source>
        <dbReference type="EMBL" id="CAG7699653.1"/>
    </source>
</evidence>
<evidence type="ECO:0000256" key="19">
    <source>
        <dbReference type="ARBA" id="ARBA00043231"/>
    </source>
</evidence>
<keyword evidence="24" id="KW-1185">Reference proteome</keyword>
<dbReference type="AlphaFoldDB" id="A0A8J2J8B4"/>
<evidence type="ECO:0000256" key="10">
    <source>
        <dbReference type="ARBA" id="ARBA00022786"/>
    </source>
</evidence>
<evidence type="ECO:0000256" key="9">
    <source>
        <dbReference type="ARBA" id="ARBA00022771"/>
    </source>
</evidence>
<evidence type="ECO:0000256" key="17">
    <source>
        <dbReference type="ARBA" id="ARBA00043044"/>
    </source>
</evidence>
<dbReference type="GO" id="GO:0005741">
    <property type="term" value="C:mitochondrial outer membrane"/>
    <property type="evidence" value="ECO:0007669"/>
    <property type="project" value="UniProtKB-SubCell"/>
</dbReference>
<dbReference type="GO" id="GO:0061630">
    <property type="term" value="F:ubiquitin protein ligase activity"/>
    <property type="evidence" value="ECO:0007669"/>
    <property type="project" value="UniProtKB-EC"/>
</dbReference>
<evidence type="ECO:0000256" key="12">
    <source>
        <dbReference type="ARBA" id="ARBA00022833"/>
    </source>
</evidence>
<evidence type="ECO:0000256" key="3">
    <source>
        <dbReference type="ARBA" id="ARBA00004294"/>
    </source>
</evidence>
<evidence type="ECO:0000259" key="22">
    <source>
        <dbReference type="PROSITE" id="PS51292"/>
    </source>
</evidence>
<evidence type="ECO:0000256" key="14">
    <source>
        <dbReference type="ARBA" id="ARBA00023128"/>
    </source>
</evidence>
<name>A0A8J2J8B4_9HEXA</name>
<keyword evidence="10" id="KW-0833">Ubl conjugation pathway</keyword>
<dbReference type="Proteomes" id="UP000708208">
    <property type="component" value="Unassembled WGS sequence"/>
</dbReference>
<evidence type="ECO:0000256" key="7">
    <source>
        <dbReference type="ARBA" id="ARBA00022692"/>
    </source>
</evidence>
<dbReference type="OrthoDB" id="5817083at2759"/>
<feature type="transmembrane region" description="Helical" evidence="21">
    <location>
        <begin position="205"/>
        <end position="225"/>
    </location>
</feature>
<reference evidence="23" key="1">
    <citation type="submission" date="2021-06" db="EMBL/GenBank/DDBJ databases">
        <authorList>
            <person name="Hodson N. C."/>
            <person name="Mongue J. A."/>
            <person name="Jaron S. K."/>
        </authorList>
    </citation>
    <scope>NUCLEOTIDE SEQUENCE</scope>
</reference>
<comment type="pathway">
    <text evidence="4">Protein modification; protein ubiquitination.</text>
</comment>
<feature type="region of interest" description="Disordered" evidence="20">
    <location>
        <begin position="336"/>
        <end position="374"/>
    </location>
</feature>
<evidence type="ECO:0000256" key="1">
    <source>
        <dbReference type="ARBA" id="ARBA00000900"/>
    </source>
</evidence>
<feature type="transmembrane region" description="Helical" evidence="21">
    <location>
        <begin position="302"/>
        <end position="323"/>
    </location>
</feature>
<organism evidence="23 24">
    <name type="scientific">Allacma fusca</name>
    <dbReference type="NCBI Taxonomy" id="39272"/>
    <lineage>
        <taxon>Eukaryota</taxon>
        <taxon>Metazoa</taxon>
        <taxon>Ecdysozoa</taxon>
        <taxon>Arthropoda</taxon>
        <taxon>Hexapoda</taxon>
        <taxon>Collembola</taxon>
        <taxon>Symphypleona</taxon>
        <taxon>Sminthuridae</taxon>
        <taxon>Allacma</taxon>
    </lineage>
</organism>
<dbReference type="Pfam" id="PF12906">
    <property type="entry name" value="RINGv"/>
    <property type="match status" value="1"/>
</dbReference>
<evidence type="ECO:0000313" key="24">
    <source>
        <dbReference type="Proteomes" id="UP000708208"/>
    </source>
</evidence>
<keyword evidence="8" id="KW-0479">Metal-binding</keyword>
<comment type="catalytic activity">
    <reaction evidence="1">
        <text>S-ubiquitinyl-[E2 ubiquitin-conjugating enzyme]-L-cysteine + [acceptor protein]-L-lysine = [E2 ubiquitin-conjugating enzyme]-L-cysteine + N(6)-ubiquitinyl-[acceptor protein]-L-lysine.</text>
        <dbReference type="EC" id="2.3.2.27"/>
    </reaction>
</comment>
<evidence type="ECO:0000256" key="8">
    <source>
        <dbReference type="ARBA" id="ARBA00022723"/>
    </source>
</evidence>
<gene>
    <name evidence="23" type="ORF">AFUS01_LOCUS4186</name>
</gene>
<evidence type="ECO:0000256" key="20">
    <source>
        <dbReference type="SAM" id="MobiDB-lite"/>
    </source>
</evidence>
<evidence type="ECO:0000256" key="21">
    <source>
        <dbReference type="SAM" id="Phobius"/>
    </source>
</evidence>
<dbReference type="GO" id="GO:0008270">
    <property type="term" value="F:zinc ion binding"/>
    <property type="evidence" value="ECO:0007669"/>
    <property type="project" value="UniProtKB-KW"/>
</dbReference>
<evidence type="ECO:0000256" key="13">
    <source>
        <dbReference type="ARBA" id="ARBA00022989"/>
    </source>
</evidence>
<keyword evidence="13 21" id="KW-1133">Transmembrane helix</keyword>
<dbReference type="FunFam" id="3.30.40.10:FF:000262">
    <property type="entry name" value="E3 ubiquitin-protein ligase MARCH5"/>
    <property type="match status" value="1"/>
</dbReference>
<feature type="domain" description="RING-CH-type" evidence="22">
    <location>
        <begin position="72"/>
        <end position="141"/>
    </location>
</feature>